<sequence length="103" mass="11300">MKIKTTCATNVLIICYLSGVAVASADTMVITYRSGKVQNVAMDEPSDEVKDIGYLKIPVPLPETRAKELPDTRTGADKEGRKERSPDSKKHGITIEWAPPLDQ</sequence>
<organism evidence="3 4">
    <name type="scientific">Geotalea uraniireducens (strain Rf4)</name>
    <name type="common">Geobacter uraniireducens</name>
    <dbReference type="NCBI Taxonomy" id="351605"/>
    <lineage>
        <taxon>Bacteria</taxon>
        <taxon>Pseudomonadati</taxon>
        <taxon>Thermodesulfobacteriota</taxon>
        <taxon>Desulfuromonadia</taxon>
        <taxon>Geobacterales</taxon>
        <taxon>Geobacteraceae</taxon>
        <taxon>Geotalea</taxon>
    </lineage>
</organism>
<name>A5GCM3_GEOUR</name>
<dbReference type="STRING" id="351605.Gura_0461"/>
<evidence type="ECO:0000256" key="1">
    <source>
        <dbReference type="SAM" id="MobiDB-lite"/>
    </source>
</evidence>
<evidence type="ECO:0000256" key="2">
    <source>
        <dbReference type="SAM" id="SignalP"/>
    </source>
</evidence>
<dbReference type="OrthoDB" id="5398692at2"/>
<dbReference type="Proteomes" id="UP000006695">
    <property type="component" value="Chromosome"/>
</dbReference>
<feature type="compositionally biased region" description="Basic and acidic residues" evidence="1">
    <location>
        <begin position="64"/>
        <end position="90"/>
    </location>
</feature>
<feature type="chain" id="PRO_5002682212" evidence="2">
    <location>
        <begin position="24"/>
        <end position="103"/>
    </location>
</feature>
<dbReference type="KEGG" id="gur:Gura_0461"/>
<evidence type="ECO:0000313" key="3">
    <source>
        <dbReference type="EMBL" id="ABQ24677.1"/>
    </source>
</evidence>
<feature type="region of interest" description="Disordered" evidence="1">
    <location>
        <begin position="63"/>
        <end position="103"/>
    </location>
</feature>
<dbReference type="EMBL" id="CP000698">
    <property type="protein sequence ID" value="ABQ24677.1"/>
    <property type="molecule type" value="Genomic_DNA"/>
</dbReference>
<keyword evidence="2" id="KW-0732">Signal</keyword>
<dbReference type="RefSeq" id="WP_011937402.1">
    <property type="nucleotide sequence ID" value="NC_009483.1"/>
</dbReference>
<feature type="signal peptide" evidence="2">
    <location>
        <begin position="1"/>
        <end position="23"/>
    </location>
</feature>
<keyword evidence="4" id="KW-1185">Reference proteome</keyword>
<protein>
    <submittedName>
        <fullName evidence="3">Uncharacterized protein</fullName>
    </submittedName>
</protein>
<dbReference type="AlphaFoldDB" id="A5GCM3"/>
<evidence type="ECO:0000313" key="4">
    <source>
        <dbReference type="Proteomes" id="UP000006695"/>
    </source>
</evidence>
<accession>A5GCM3</accession>
<gene>
    <name evidence="3" type="ordered locus">Gura_0461</name>
</gene>
<proteinExistence type="predicted"/>
<dbReference type="HOGENOM" id="CLU_178400_0_0_7"/>
<reference evidence="3 4" key="1">
    <citation type="submission" date="2007-05" db="EMBL/GenBank/DDBJ databases">
        <title>Complete sequence of Geobacter uraniireducens Rf4.</title>
        <authorList>
            <consortium name="US DOE Joint Genome Institute"/>
            <person name="Copeland A."/>
            <person name="Lucas S."/>
            <person name="Lapidus A."/>
            <person name="Barry K."/>
            <person name="Detter J.C."/>
            <person name="Glavina del Rio T."/>
            <person name="Hammon N."/>
            <person name="Israni S."/>
            <person name="Dalin E."/>
            <person name="Tice H."/>
            <person name="Pitluck S."/>
            <person name="Chertkov O."/>
            <person name="Brettin T."/>
            <person name="Bruce D."/>
            <person name="Han C."/>
            <person name="Schmutz J."/>
            <person name="Larimer F."/>
            <person name="Land M."/>
            <person name="Hauser L."/>
            <person name="Kyrpides N."/>
            <person name="Mikhailova N."/>
            <person name="Shelobolina E."/>
            <person name="Aklujkar M."/>
            <person name="Lovley D."/>
            <person name="Richardson P."/>
        </authorList>
    </citation>
    <scope>NUCLEOTIDE SEQUENCE [LARGE SCALE GENOMIC DNA]</scope>
    <source>
        <strain evidence="3 4">Rf4</strain>
    </source>
</reference>